<dbReference type="RefSeq" id="WP_330958619.1">
    <property type="nucleotide sequence ID" value="NZ_JAZGJQ010000009.1"/>
</dbReference>
<accession>A0ABU7RBH1</accession>
<evidence type="ECO:0000256" key="4">
    <source>
        <dbReference type="ARBA" id="ARBA00022989"/>
    </source>
</evidence>
<dbReference type="Gene3D" id="1.20.1250.20">
    <property type="entry name" value="MFS general substrate transporter like domains"/>
    <property type="match status" value="2"/>
</dbReference>
<feature type="transmembrane region" description="Helical" evidence="6">
    <location>
        <begin position="103"/>
        <end position="121"/>
    </location>
</feature>
<feature type="transmembrane region" description="Helical" evidence="6">
    <location>
        <begin position="423"/>
        <end position="443"/>
    </location>
</feature>
<dbReference type="Pfam" id="PF07690">
    <property type="entry name" value="MFS_1"/>
    <property type="match status" value="1"/>
</dbReference>
<feature type="transmembrane region" description="Helical" evidence="6">
    <location>
        <begin position="251"/>
        <end position="270"/>
    </location>
</feature>
<keyword evidence="3 6" id="KW-0812">Transmembrane</keyword>
<feature type="transmembrane region" description="Helical" evidence="6">
    <location>
        <begin position="222"/>
        <end position="245"/>
    </location>
</feature>
<feature type="transmembrane region" description="Helical" evidence="6">
    <location>
        <begin position="41"/>
        <end position="64"/>
    </location>
</feature>
<proteinExistence type="predicted"/>
<feature type="transmembrane region" description="Helical" evidence="6">
    <location>
        <begin position="463"/>
        <end position="483"/>
    </location>
</feature>
<dbReference type="PANTHER" id="PTHR23501:SF191">
    <property type="entry name" value="VACUOLAR BASIC AMINO ACID TRANSPORTER 4"/>
    <property type="match status" value="1"/>
</dbReference>
<feature type="domain" description="Major facilitator superfamily (MFS) profile" evidence="7">
    <location>
        <begin position="35"/>
        <end position="487"/>
    </location>
</feature>
<dbReference type="PROSITE" id="PS50850">
    <property type="entry name" value="MFS"/>
    <property type="match status" value="1"/>
</dbReference>
<keyword evidence="4 6" id="KW-1133">Transmembrane helix</keyword>
<protein>
    <submittedName>
        <fullName evidence="8">MFS transporter</fullName>
    </submittedName>
</protein>
<evidence type="ECO:0000313" key="8">
    <source>
        <dbReference type="EMBL" id="MEE6147853.1"/>
    </source>
</evidence>
<feature type="transmembrane region" description="Helical" evidence="6">
    <location>
        <begin position="383"/>
        <end position="402"/>
    </location>
</feature>
<feature type="transmembrane region" description="Helical" evidence="6">
    <location>
        <begin position="133"/>
        <end position="153"/>
    </location>
</feature>
<feature type="transmembrane region" description="Helical" evidence="6">
    <location>
        <begin position="70"/>
        <end position="91"/>
    </location>
</feature>
<dbReference type="InterPro" id="IPR011701">
    <property type="entry name" value="MFS"/>
</dbReference>
<comment type="caution">
    <text evidence="8">The sequence shown here is derived from an EMBL/GenBank/DDBJ whole genome shotgun (WGS) entry which is preliminary data.</text>
</comment>
<gene>
    <name evidence="8" type="ORF">VXJ25_07660</name>
</gene>
<evidence type="ECO:0000256" key="5">
    <source>
        <dbReference type="ARBA" id="ARBA00023136"/>
    </source>
</evidence>
<feature type="transmembrane region" description="Helical" evidence="6">
    <location>
        <begin position="190"/>
        <end position="210"/>
    </location>
</feature>
<reference evidence="8 9" key="1">
    <citation type="submission" date="2024-01" db="EMBL/GenBank/DDBJ databases">
        <title>Description of Olsenella sp. nov., isolated from pig feces.</title>
        <authorList>
            <person name="Chang Y.-H."/>
        </authorList>
    </citation>
    <scope>NUCLEOTIDE SEQUENCE [LARGE SCALE GENOMIC DNA]</scope>
    <source>
        <strain evidence="8 9">YH-ols2223</strain>
    </source>
</reference>
<comment type="subcellular location">
    <subcellularLocation>
        <location evidence="1">Cell inner membrane</location>
        <topology evidence="1">Multi-pass membrane protein</topology>
    </subcellularLocation>
</comment>
<feature type="transmembrane region" description="Helical" evidence="6">
    <location>
        <begin position="332"/>
        <end position="350"/>
    </location>
</feature>
<evidence type="ECO:0000256" key="2">
    <source>
        <dbReference type="ARBA" id="ARBA00022448"/>
    </source>
</evidence>
<name>A0ABU7RBH1_9ACTN</name>
<evidence type="ECO:0000256" key="1">
    <source>
        <dbReference type="ARBA" id="ARBA00004429"/>
    </source>
</evidence>
<dbReference type="PANTHER" id="PTHR23501">
    <property type="entry name" value="MAJOR FACILITATOR SUPERFAMILY"/>
    <property type="match status" value="1"/>
</dbReference>
<evidence type="ECO:0000259" key="7">
    <source>
        <dbReference type="PROSITE" id="PS50850"/>
    </source>
</evidence>
<dbReference type="SUPFAM" id="SSF103473">
    <property type="entry name" value="MFS general substrate transporter"/>
    <property type="match status" value="2"/>
</dbReference>
<sequence>MSKEKNAGEGKAAPVEGKAAPVEAAAVAVPLPRGQKRLVEIGCVCMMLSVSMYGLAFSTLTAPILASVDAIEYVGLFSIFAALGVSIMTPIGGKLGDLIGRRNIIVVPGLVCAAAGVAFAFSRSVGMLLALRLVISLAQGAFTAAPYIIAGLINERKDVPRMMGFLAMAIAIGGFGGSIVAGILTDLGLMTVAMLLPAIPLLAGVALIGLNMPNQKKAGKVSIDVAGMVALAVALCGILLSLNFAPSLGWGSPYILGGFAVGVAAILVLVRVEGRAAEPLIPLYLFRNRYYVALLVVGFICYFYQPAMNVYAPIGALEVMGSSAAVAGALQMPRMILVMALPAVVGVWVARRQENYWKAMAVATLLAGVPMLAMSLTSPELPLAVYFVALGLTGVAESFRSVSITPAAQATLTPEDIGVGTSLVNFFNSLASSVAAAVFALTYNLKTAPDPTILANVQAGVNLTFLVAGVVSIVGLLVVLLVVRPQLRAAEAKES</sequence>
<organism evidence="8 9">
    <name type="scientific">Olsenella absiana</name>
    <dbReference type="NCBI Taxonomy" id="3115222"/>
    <lineage>
        <taxon>Bacteria</taxon>
        <taxon>Bacillati</taxon>
        <taxon>Actinomycetota</taxon>
        <taxon>Coriobacteriia</taxon>
        <taxon>Coriobacteriales</taxon>
        <taxon>Atopobiaceae</taxon>
        <taxon>Olsenella</taxon>
    </lineage>
</organism>
<evidence type="ECO:0000313" key="9">
    <source>
        <dbReference type="Proteomes" id="UP001332931"/>
    </source>
</evidence>
<keyword evidence="5 6" id="KW-0472">Membrane</keyword>
<keyword evidence="9" id="KW-1185">Reference proteome</keyword>
<dbReference type="EMBL" id="JAZGJQ010000009">
    <property type="protein sequence ID" value="MEE6147853.1"/>
    <property type="molecule type" value="Genomic_DNA"/>
</dbReference>
<dbReference type="InterPro" id="IPR036259">
    <property type="entry name" value="MFS_trans_sf"/>
</dbReference>
<evidence type="ECO:0000256" key="3">
    <source>
        <dbReference type="ARBA" id="ARBA00022692"/>
    </source>
</evidence>
<feature type="transmembrane region" description="Helical" evidence="6">
    <location>
        <begin position="165"/>
        <end position="184"/>
    </location>
</feature>
<feature type="transmembrane region" description="Helical" evidence="6">
    <location>
        <begin position="357"/>
        <end position="377"/>
    </location>
</feature>
<dbReference type="InterPro" id="IPR020846">
    <property type="entry name" value="MFS_dom"/>
</dbReference>
<evidence type="ECO:0000256" key="6">
    <source>
        <dbReference type="SAM" id="Phobius"/>
    </source>
</evidence>
<feature type="transmembrane region" description="Helical" evidence="6">
    <location>
        <begin position="290"/>
        <end position="312"/>
    </location>
</feature>
<dbReference type="Proteomes" id="UP001332931">
    <property type="component" value="Unassembled WGS sequence"/>
</dbReference>
<keyword evidence="2" id="KW-0813">Transport</keyword>